<dbReference type="EMBL" id="SHBL01000005">
    <property type="protein sequence ID" value="RZO24602.1"/>
    <property type="molecule type" value="Genomic_DNA"/>
</dbReference>
<evidence type="ECO:0000259" key="5">
    <source>
        <dbReference type="PROSITE" id="PS51387"/>
    </source>
</evidence>
<dbReference type="InterPro" id="IPR016164">
    <property type="entry name" value="FAD-linked_Oxase-like_C"/>
</dbReference>
<evidence type="ECO:0000256" key="3">
    <source>
        <dbReference type="ARBA" id="ARBA00022827"/>
    </source>
</evidence>
<evidence type="ECO:0000313" key="7">
    <source>
        <dbReference type="Proteomes" id="UP000320146"/>
    </source>
</evidence>
<comment type="cofactor">
    <cofactor evidence="1">
        <name>FAD</name>
        <dbReference type="ChEBI" id="CHEBI:57692"/>
    </cofactor>
</comment>
<dbReference type="Pfam" id="PF01565">
    <property type="entry name" value="FAD_binding_4"/>
    <property type="match status" value="1"/>
</dbReference>
<dbReference type="InterPro" id="IPR051264">
    <property type="entry name" value="FAD-oxidored/transferase_4"/>
</dbReference>
<dbReference type="PROSITE" id="PS51387">
    <property type="entry name" value="FAD_PCMH"/>
    <property type="match status" value="1"/>
</dbReference>
<protein>
    <submittedName>
        <fullName evidence="6">FAD-binding oxidoreductase</fullName>
    </submittedName>
</protein>
<feature type="domain" description="FAD-binding PCMH-type" evidence="5">
    <location>
        <begin position="35"/>
        <end position="213"/>
    </location>
</feature>
<dbReference type="Proteomes" id="UP000320146">
    <property type="component" value="Unassembled WGS sequence"/>
</dbReference>
<evidence type="ECO:0000256" key="2">
    <source>
        <dbReference type="ARBA" id="ARBA00022630"/>
    </source>
</evidence>
<dbReference type="InterPro" id="IPR016169">
    <property type="entry name" value="FAD-bd_PCMH_sub2"/>
</dbReference>
<dbReference type="SUPFAM" id="SSF55103">
    <property type="entry name" value="FAD-linked oxidases, C-terminal domain"/>
    <property type="match status" value="1"/>
</dbReference>
<keyword evidence="3" id="KW-0274">FAD</keyword>
<dbReference type="SUPFAM" id="SSF56176">
    <property type="entry name" value="FAD-binding/transporter-associated domain-like"/>
    <property type="match status" value="1"/>
</dbReference>
<name>A0A520MTP5_9GAMM</name>
<comment type="caution">
    <text evidence="6">The sequence shown here is derived from an EMBL/GenBank/DDBJ whole genome shotgun (WGS) entry which is preliminary data.</text>
</comment>
<dbReference type="GO" id="GO:0016491">
    <property type="term" value="F:oxidoreductase activity"/>
    <property type="evidence" value="ECO:0007669"/>
    <property type="project" value="UniProtKB-KW"/>
</dbReference>
<evidence type="ECO:0000313" key="6">
    <source>
        <dbReference type="EMBL" id="RZO24602.1"/>
    </source>
</evidence>
<dbReference type="Gene3D" id="3.30.70.2740">
    <property type="match status" value="1"/>
</dbReference>
<dbReference type="AlphaFoldDB" id="A0A520MTP5"/>
<dbReference type="GO" id="GO:0071949">
    <property type="term" value="F:FAD binding"/>
    <property type="evidence" value="ECO:0007669"/>
    <property type="project" value="InterPro"/>
</dbReference>
<accession>A0A520MTP5</accession>
<dbReference type="Pfam" id="PF02913">
    <property type="entry name" value="FAD-oxidase_C"/>
    <property type="match status" value="1"/>
</dbReference>
<dbReference type="GO" id="GO:0022904">
    <property type="term" value="P:respiratory electron transport chain"/>
    <property type="evidence" value="ECO:0007669"/>
    <property type="project" value="TreeGrafter"/>
</dbReference>
<dbReference type="InterPro" id="IPR016166">
    <property type="entry name" value="FAD-bd_PCMH"/>
</dbReference>
<keyword evidence="2" id="KW-0285">Flavoprotein</keyword>
<dbReference type="Gene3D" id="3.30.465.10">
    <property type="match status" value="1"/>
</dbReference>
<gene>
    <name evidence="6" type="ORF">EVA99_01265</name>
</gene>
<dbReference type="PANTHER" id="PTHR43716:SF1">
    <property type="entry name" value="D-2-HYDROXYGLUTARATE DEHYDROGENASE, MITOCHONDRIAL"/>
    <property type="match status" value="1"/>
</dbReference>
<dbReference type="InterPro" id="IPR004113">
    <property type="entry name" value="FAD-bd_oxidored_4_C"/>
</dbReference>
<keyword evidence="4" id="KW-0560">Oxidoreductase</keyword>
<reference evidence="6 7" key="1">
    <citation type="submission" date="2019-02" db="EMBL/GenBank/DDBJ databases">
        <title>Prokaryotic population dynamics and viral predation in marine succession experiment using metagenomics: the confinement effect.</title>
        <authorList>
            <person name="Haro-Moreno J.M."/>
            <person name="Rodriguez-Valera F."/>
            <person name="Lopez-Perez M."/>
        </authorList>
    </citation>
    <scope>NUCLEOTIDE SEQUENCE [LARGE SCALE GENOMIC DNA]</scope>
    <source>
        <strain evidence="6">MED-G166</strain>
    </source>
</reference>
<dbReference type="InterPro" id="IPR006094">
    <property type="entry name" value="Oxid_FAD_bind_N"/>
</dbReference>
<dbReference type="InterPro" id="IPR036318">
    <property type="entry name" value="FAD-bd_PCMH-like_sf"/>
</dbReference>
<evidence type="ECO:0000256" key="1">
    <source>
        <dbReference type="ARBA" id="ARBA00001974"/>
    </source>
</evidence>
<organism evidence="6 7">
    <name type="scientific">SAR86 cluster bacterium</name>
    <dbReference type="NCBI Taxonomy" id="2030880"/>
    <lineage>
        <taxon>Bacteria</taxon>
        <taxon>Pseudomonadati</taxon>
        <taxon>Pseudomonadota</taxon>
        <taxon>Gammaproteobacteria</taxon>
        <taxon>SAR86 cluster</taxon>
    </lineage>
</organism>
<sequence length="433" mass="48624">MTEIQRMLLEEFGEQKVKFTEEYLEKYGTDWYKEIKPDPLAIFFPESESDLKNIVLFANKRNQPIVISGGRTGLCGGATAANKELIVSLEKMNKIEWSDEKKQVVCEAGAITDVVKDFADSHGRLLPISLASSSSSSVGGNVATNAAGSKFIRYGSTKEHVARIKVLLANGEVLTLQKEIAKDATGPNLMELFFGSEGSLGIIFEIVFNTCEKPKFLETVLLRSDDIDAVKDHILSPEIKKCISSVEYWDENCQTLIGDSPEKKYFIVIELVSQSEQELENCFEILAKKDLNIALLNSKQAKEIWDKREDLPVILADRGAYKMDVSLPLNKLSSFLDEIKNLESKEIYSFGHLGDGNIHVNIVSPLKQSELVTSTYKLLKECKGSPSAEHGIGQRKKDIWTEFIEYQDKYKLLKTLKKSMDPKNILSPKVFFD</sequence>
<evidence type="ECO:0000256" key="4">
    <source>
        <dbReference type="ARBA" id="ARBA00023002"/>
    </source>
</evidence>
<proteinExistence type="predicted"/>
<dbReference type="PANTHER" id="PTHR43716">
    <property type="entry name" value="D-2-HYDROXYGLUTARATE DEHYDROGENASE, MITOCHONDRIAL"/>
    <property type="match status" value="1"/>
</dbReference>